<sequence length="164" mass="18232">MYSLNARVPRSVRTVVEALQRDLPDGCRPRDRLTLVVKRVGEDETDHRELAERARTALAGEPACNARLGRLGAFDADGTPVVHLRVESPGLRALHHRLCRAFDPVPAIEGEAYVPHVTLGRGGDWSAVEALCERDVEPVEWTVSDLLLWSNRWREPVASLALGR</sequence>
<dbReference type="Proteomes" id="UP001597187">
    <property type="component" value="Unassembled WGS sequence"/>
</dbReference>
<protein>
    <submittedName>
        <fullName evidence="1">2'-5' RNA ligase family protein</fullName>
    </submittedName>
</protein>
<keyword evidence="1" id="KW-0436">Ligase</keyword>
<dbReference type="RefSeq" id="WP_250873805.1">
    <property type="nucleotide sequence ID" value="NZ_JALXFV010000005.1"/>
</dbReference>
<dbReference type="SUPFAM" id="SSF55144">
    <property type="entry name" value="LigT-like"/>
    <property type="match status" value="1"/>
</dbReference>
<comment type="caution">
    <text evidence="1">The sequence shown here is derived from an EMBL/GenBank/DDBJ whole genome shotgun (WGS) entry which is preliminary data.</text>
</comment>
<dbReference type="Pfam" id="PF13563">
    <property type="entry name" value="2_5_RNA_ligase2"/>
    <property type="match status" value="1"/>
</dbReference>
<accession>A0ABD6AWT0</accession>
<dbReference type="InterPro" id="IPR009097">
    <property type="entry name" value="Cyclic_Pdiesterase"/>
</dbReference>
<evidence type="ECO:0000313" key="1">
    <source>
        <dbReference type="EMBL" id="MFD1513841.1"/>
    </source>
</evidence>
<keyword evidence="2" id="KW-1185">Reference proteome</keyword>
<organism evidence="1 2">
    <name type="scientific">Halomarina rubra</name>
    <dbReference type="NCBI Taxonomy" id="2071873"/>
    <lineage>
        <taxon>Archaea</taxon>
        <taxon>Methanobacteriati</taxon>
        <taxon>Methanobacteriota</taxon>
        <taxon>Stenosarchaea group</taxon>
        <taxon>Halobacteria</taxon>
        <taxon>Halobacteriales</taxon>
        <taxon>Natronomonadaceae</taxon>
        <taxon>Halomarina</taxon>
    </lineage>
</organism>
<gene>
    <name evidence="1" type="ORF">ACFSBT_11185</name>
</gene>
<dbReference type="EMBL" id="JBHUDC010000005">
    <property type="protein sequence ID" value="MFD1513841.1"/>
    <property type="molecule type" value="Genomic_DNA"/>
</dbReference>
<evidence type="ECO:0000313" key="2">
    <source>
        <dbReference type="Proteomes" id="UP001597187"/>
    </source>
</evidence>
<dbReference type="Gene3D" id="3.90.1140.10">
    <property type="entry name" value="Cyclic phosphodiesterase"/>
    <property type="match status" value="1"/>
</dbReference>
<reference evidence="1 2" key="1">
    <citation type="journal article" date="2019" name="Int. J. Syst. Evol. Microbiol.">
        <title>The Global Catalogue of Microorganisms (GCM) 10K type strain sequencing project: providing services to taxonomists for standard genome sequencing and annotation.</title>
        <authorList>
            <consortium name="The Broad Institute Genomics Platform"/>
            <consortium name="The Broad Institute Genome Sequencing Center for Infectious Disease"/>
            <person name="Wu L."/>
            <person name="Ma J."/>
        </authorList>
    </citation>
    <scope>NUCLEOTIDE SEQUENCE [LARGE SCALE GENOMIC DNA]</scope>
    <source>
        <strain evidence="1 2">CGMCC 1.12563</strain>
    </source>
</reference>
<name>A0ABD6AWT0_9EURY</name>
<dbReference type="GO" id="GO:0016874">
    <property type="term" value="F:ligase activity"/>
    <property type="evidence" value="ECO:0007669"/>
    <property type="project" value="UniProtKB-KW"/>
</dbReference>
<proteinExistence type="predicted"/>
<dbReference type="AlphaFoldDB" id="A0ABD6AWT0"/>